<dbReference type="PANTHER" id="PTHR19303">
    <property type="entry name" value="TRANSPOSON"/>
    <property type="match status" value="1"/>
</dbReference>
<dbReference type="EMBL" id="LGRX02008150">
    <property type="protein sequence ID" value="KAK3273887.1"/>
    <property type="molecule type" value="Genomic_DNA"/>
</dbReference>
<dbReference type="GO" id="GO:0003677">
    <property type="term" value="F:DNA binding"/>
    <property type="evidence" value="ECO:0007669"/>
    <property type="project" value="UniProtKB-KW"/>
</dbReference>
<keyword evidence="1" id="KW-0238">DNA-binding</keyword>
<comment type="caution">
    <text evidence="4">The sequence shown here is derived from an EMBL/GenBank/DDBJ whole genome shotgun (WGS) entry which is preliminary data.</text>
</comment>
<gene>
    <name evidence="4" type="ORF">CYMTET_17898</name>
</gene>
<evidence type="ECO:0000313" key="5">
    <source>
        <dbReference type="Proteomes" id="UP001190700"/>
    </source>
</evidence>
<protein>
    <recommendedName>
        <fullName evidence="3">HTH CENPB-type domain-containing protein</fullName>
    </recommendedName>
</protein>
<feature type="region of interest" description="Disordered" evidence="2">
    <location>
        <begin position="620"/>
        <end position="651"/>
    </location>
</feature>
<dbReference type="Pfam" id="PF03221">
    <property type="entry name" value="HTH_Tnp_Tc5"/>
    <property type="match status" value="1"/>
</dbReference>
<evidence type="ECO:0000256" key="2">
    <source>
        <dbReference type="SAM" id="MobiDB-lite"/>
    </source>
</evidence>
<feature type="region of interest" description="Disordered" evidence="2">
    <location>
        <begin position="1"/>
        <end position="52"/>
    </location>
</feature>
<dbReference type="GO" id="GO:0005634">
    <property type="term" value="C:nucleus"/>
    <property type="evidence" value="ECO:0007669"/>
    <property type="project" value="TreeGrafter"/>
</dbReference>
<dbReference type="Gene3D" id="2.40.50.40">
    <property type="match status" value="1"/>
</dbReference>
<feature type="compositionally biased region" description="Acidic residues" evidence="2">
    <location>
        <begin position="627"/>
        <end position="651"/>
    </location>
</feature>
<keyword evidence="5" id="KW-1185">Reference proteome</keyword>
<dbReference type="SUPFAM" id="SSF46689">
    <property type="entry name" value="Homeodomain-like"/>
    <property type="match status" value="1"/>
</dbReference>
<evidence type="ECO:0000256" key="1">
    <source>
        <dbReference type="ARBA" id="ARBA00023125"/>
    </source>
</evidence>
<sequence>MFYPSATFASRPSHDNQVSDSHDEASSLVDDDSDDNDNEISADDKIPAAPTIPDKFQQASLVAKGFTRTVTVASGHSIRISEDSQFAGASYKKKFRCNSCDFSSDHAPTLAHHTKKLHPLQEEDQPFNHNQSTLLEVVVDSSSDVVAKQSTLPVVFHDGVGWRLKPVLTVLANGYVSTKFELHRPKQTRGAPSRASYTCARKLRIIAKYKELKETGFKFPAAAVAGIYNVDVSLVSKWVREEDYLAARSKSSRRESTQTCRYPKLERALFLEFQKARKRGLRIGRKWLACKARALGMKLLPNRYFRASDGWLHNFLRRQKLSYRKKTNKKSRNTEERLPAIKRRHSRLRRRLQEITADEVLDQGTKNAGDKRFCTRQCCVRTTGLGDDGKHQQPRQIICFRGTGLRITQAERDAYDRRVIVRFQKKAYYDDAMCAVYVLRDFNPQVDSDSQKVLFSDNLSGQTKSAWVEGLAKTNTDCHLLLPVDVTNELQVIDQGVGNEIKKECGNVQDEYLVVPGNLEKWTEGFTASERRILITEWVAEACDRVFNRLDIVKLFLRTGMGMRVSPAHDHTIKMAGVEDYTFADTDGDLATPSKAEEDVSKTREGTTELLLTTQEEKEAQLAMGDDSPDEDCEDKQEEVSEEDSSDNEEEEEIFIVEKLGGIKQFGGVRHFWVKWKGHMMPAITLGSLRPAYLSEW</sequence>
<name>A0AAE0L6P6_9CHLO</name>
<feature type="compositionally biased region" description="Polar residues" evidence="2">
    <location>
        <begin position="7"/>
        <end position="19"/>
    </location>
</feature>
<dbReference type="AlphaFoldDB" id="A0AAE0L6P6"/>
<dbReference type="InterPro" id="IPR050863">
    <property type="entry name" value="CenT-Element_Derived"/>
</dbReference>
<feature type="domain" description="HTH CENPB-type" evidence="3">
    <location>
        <begin position="253"/>
        <end position="325"/>
    </location>
</feature>
<proteinExistence type="predicted"/>
<organism evidence="4 5">
    <name type="scientific">Cymbomonas tetramitiformis</name>
    <dbReference type="NCBI Taxonomy" id="36881"/>
    <lineage>
        <taxon>Eukaryota</taxon>
        <taxon>Viridiplantae</taxon>
        <taxon>Chlorophyta</taxon>
        <taxon>Pyramimonadophyceae</taxon>
        <taxon>Pyramimonadales</taxon>
        <taxon>Pyramimonadaceae</taxon>
        <taxon>Cymbomonas</taxon>
    </lineage>
</organism>
<accession>A0AAE0L6P6</accession>
<dbReference type="Proteomes" id="UP001190700">
    <property type="component" value="Unassembled WGS sequence"/>
</dbReference>
<dbReference type="InterPro" id="IPR006600">
    <property type="entry name" value="HTH_CenpB_DNA-bd_dom"/>
</dbReference>
<dbReference type="PROSITE" id="PS51253">
    <property type="entry name" value="HTH_CENPB"/>
    <property type="match status" value="1"/>
</dbReference>
<evidence type="ECO:0000313" key="4">
    <source>
        <dbReference type="EMBL" id="KAK3273887.1"/>
    </source>
</evidence>
<reference evidence="4 5" key="1">
    <citation type="journal article" date="2015" name="Genome Biol. Evol.">
        <title>Comparative Genomics of a Bacterivorous Green Alga Reveals Evolutionary Causalities and Consequences of Phago-Mixotrophic Mode of Nutrition.</title>
        <authorList>
            <person name="Burns J.A."/>
            <person name="Paasch A."/>
            <person name="Narechania A."/>
            <person name="Kim E."/>
        </authorList>
    </citation>
    <scope>NUCLEOTIDE SEQUENCE [LARGE SCALE GENOMIC DNA]</scope>
    <source>
        <strain evidence="4 5">PLY_AMNH</strain>
    </source>
</reference>
<feature type="compositionally biased region" description="Acidic residues" evidence="2">
    <location>
        <begin position="29"/>
        <end position="41"/>
    </location>
</feature>
<dbReference type="Gene3D" id="1.10.10.60">
    <property type="entry name" value="Homeodomain-like"/>
    <property type="match status" value="1"/>
</dbReference>
<dbReference type="InterPro" id="IPR009057">
    <property type="entry name" value="Homeodomain-like_sf"/>
</dbReference>
<dbReference type="PANTHER" id="PTHR19303:SF73">
    <property type="entry name" value="PROTEIN PDC2"/>
    <property type="match status" value="1"/>
</dbReference>
<evidence type="ECO:0000259" key="3">
    <source>
        <dbReference type="PROSITE" id="PS51253"/>
    </source>
</evidence>
<dbReference type="SMART" id="SM00674">
    <property type="entry name" value="CENPB"/>
    <property type="match status" value="1"/>
</dbReference>